<evidence type="ECO:0000313" key="2">
    <source>
        <dbReference type="EMBL" id="ODN76570.1"/>
    </source>
</evidence>
<dbReference type="SMART" id="SM00855">
    <property type="entry name" value="PGAM"/>
    <property type="match status" value="1"/>
</dbReference>
<protein>
    <recommendedName>
        <fullName evidence="4">Phosphoglycerate mutase</fullName>
    </recommendedName>
</protein>
<evidence type="ECO:0000256" key="1">
    <source>
        <dbReference type="SAM" id="MobiDB-lite"/>
    </source>
</evidence>
<dbReference type="CDD" id="cd07067">
    <property type="entry name" value="HP_PGM_like"/>
    <property type="match status" value="1"/>
</dbReference>
<dbReference type="Pfam" id="PF00300">
    <property type="entry name" value="His_Phos_1"/>
    <property type="match status" value="1"/>
</dbReference>
<reference evidence="2 3" key="1">
    <citation type="submission" date="2016-06" db="EMBL/GenBank/DDBJ databases">
        <title>Evolution of pathogenesis and genome organization in the Tremellales.</title>
        <authorList>
            <person name="Cuomo C."/>
            <person name="Litvintseva A."/>
            <person name="Heitman J."/>
            <person name="Chen Y."/>
            <person name="Sun S."/>
            <person name="Springer D."/>
            <person name="Dromer F."/>
            <person name="Young S."/>
            <person name="Zeng Q."/>
            <person name="Chapman S."/>
            <person name="Gujja S."/>
            <person name="Saif S."/>
            <person name="Birren B."/>
        </authorList>
    </citation>
    <scope>NUCLEOTIDE SEQUENCE [LARGE SCALE GENOMIC DNA]</scope>
    <source>
        <strain evidence="2 3">CBS 6039</strain>
    </source>
</reference>
<dbReference type="InterPro" id="IPR050275">
    <property type="entry name" value="PGM_Phosphatase"/>
</dbReference>
<dbReference type="OrthoDB" id="496981at2759"/>
<dbReference type="Proteomes" id="UP000094065">
    <property type="component" value="Unassembled WGS sequence"/>
</dbReference>
<dbReference type="GO" id="GO:0016791">
    <property type="term" value="F:phosphatase activity"/>
    <property type="evidence" value="ECO:0007669"/>
    <property type="project" value="TreeGrafter"/>
</dbReference>
<evidence type="ECO:0008006" key="4">
    <source>
        <dbReference type="Google" id="ProtNLM"/>
    </source>
</evidence>
<dbReference type="EMBL" id="AWGJ01000008">
    <property type="protein sequence ID" value="ODN76570.1"/>
    <property type="molecule type" value="Genomic_DNA"/>
</dbReference>
<dbReference type="InterPro" id="IPR029033">
    <property type="entry name" value="His_PPase_superfam"/>
</dbReference>
<organism evidence="2 3">
    <name type="scientific">Cryptococcus amylolentus CBS 6039</name>
    <dbReference type="NCBI Taxonomy" id="1295533"/>
    <lineage>
        <taxon>Eukaryota</taxon>
        <taxon>Fungi</taxon>
        <taxon>Dikarya</taxon>
        <taxon>Basidiomycota</taxon>
        <taxon>Agaricomycotina</taxon>
        <taxon>Tremellomycetes</taxon>
        <taxon>Tremellales</taxon>
        <taxon>Cryptococcaceae</taxon>
        <taxon>Cryptococcus</taxon>
    </lineage>
</organism>
<dbReference type="GO" id="GO:0005737">
    <property type="term" value="C:cytoplasm"/>
    <property type="evidence" value="ECO:0007669"/>
    <property type="project" value="TreeGrafter"/>
</dbReference>
<comment type="caution">
    <text evidence="2">The sequence shown here is derived from an EMBL/GenBank/DDBJ whole genome shotgun (WGS) entry which is preliminary data.</text>
</comment>
<gene>
    <name evidence="2" type="ORF">L202_05231</name>
</gene>
<evidence type="ECO:0000313" key="3">
    <source>
        <dbReference type="Proteomes" id="UP000094065"/>
    </source>
</evidence>
<dbReference type="Gene3D" id="3.40.50.1240">
    <property type="entry name" value="Phosphoglycerate mutase-like"/>
    <property type="match status" value="1"/>
</dbReference>
<dbReference type="SUPFAM" id="SSF53254">
    <property type="entry name" value="Phosphoglycerate mutase-like"/>
    <property type="match status" value="1"/>
</dbReference>
<feature type="compositionally biased region" description="Polar residues" evidence="1">
    <location>
        <begin position="1"/>
        <end position="10"/>
    </location>
</feature>
<proteinExistence type="predicted"/>
<dbReference type="GeneID" id="30156540"/>
<feature type="region of interest" description="Disordered" evidence="1">
    <location>
        <begin position="1"/>
        <end position="30"/>
    </location>
</feature>
<sequence length="313" mass="35501">MTQVQTNGHLATNGVHDTNGVKPEPSLEERTPEFGFEVVQGFFVQNGPKPKHVEFEEILQKSFGLVDQSPERWTNLKASLKKLQDEAPEGVQYKVLFLGRHGQGWHNFGNAKYGDDWDHKWALLTGDNEITWGPDPPLTPLGIQQAQSIYAAWSREVKQGAPVGAGQMKWLVSPLVRTNQTLEASWGELVEGKPEAWEDLREIYGYHTNDLRYTKTELQKRFPNVDFSSITEDDELWTPEPRETYEHAGLRGQRAMDRLFSEGGPSETFISVTAHAAFYRSLLKVLNHHEYELETGEMIPVVVKATKLSKSKL</sequence>
<dbReference type="RefSeq" id="XP_018991944.1">
    <property type="nucleotide sequence ID" value="XM_019139453.1"/>
</dbReference>
<dbReference type="AlphaFoldDB" id="A0A1E3HJP9"/>
<accession>A0A1E3HJP9</accession>
<dbReference type="PANTHER" id="PTHR48100">
    <property type="entry name" value="BROAD-SPECIFICITY PHOSPHATASE YOR283W-RELATED"/>
    <property type="match status" value="1"/>
</dbReference>
<dbReference type="PANTHER" id="PTHR48100:SF1">
    <property type="entry name" value="HISTIDINE PHOSPHATASE FAMILY PROTEIN-RELATED"/>
    <property type="match status" value="1"/>
</dbReference>
<keyword evidence="3" id="KW-1185">Reference proteome</keyword>
<dbReference type="InterPro" id="IPR013078">
    <property type="entry name" value="His_Pase_superF_clade-1"/>
</dbReference>
<name>A0A1E3HJP9_9TREE</name>